<evidence type="ECO:0000256" key="1">
    <source>
        <dbReference type="ARBA" id="ARBA00022723"/>
    </source>
</evidence>
<keyword evidence="3" id="KW-0862">Zinc</keyword>
<dbReference type="SUPFAM" id="SSF56281">
    <property type="entry name" value="Metallo-hydrolase/oxidoreductase"/>
    <property type="match status" value="1"/>
</dbReference>
<dbReference type="GO" id="GO:0046872">
    <property type="term" value="F:metal ion binding"/>
    <property type="evidence" value="ECO:0007669"/>
    <property type="project" value="UniProtKB-KW"/>
</dbReference>
<dbReference type="InterPro" id="IPR052195">
    <property type="entry name" value="Bact_Alkyl/Aryl-Sulfatase"/>
</dbReference>
<dbReference type="PANTHER" id="PTHR43223">
    <property type="entry name" value="ALKYL/ARYL-SULFATASE"/>
    <property type="match status" value="1"/>
</dbReference>
<dbReference type="GO" id="GO:0046983">
    <property type="term" value="F:protein dimerization activity"/>
    <property type="evidence" value="ECO:0007669"/>
    <property type="project" value="InterPro"/>
</dbReference>
<dbReference type="InterPro" id="IPR029229">
    <property type="entry name" value="Alkyl_sulf_C"/>
</dbReference>
<evidence type="ECO:0000256" key="2">
    <source>
        <dbReference type="ARBA" id="ARBA00022801"/>
    </source>
</evidence>
<accession>A0A917L3K9</accession>
<dbReference type="Proteomes" id="UP000661507">
    <property type="component" value="Unassembled WGS sequence"/>
</dbReference>
<dbReference type="Gene3D" id="3.30.1050.10">
    <property type="entry name" value="SCP2 sterol-binding domain"/>
    <property type="match status" value="1"/>
</dbReference>
<keyword evidence="2" id="KW-0378">Hydrolase</keyword>
<sequence>MNAARTRLVTIAKGATVSEETAAYWNLPVDSPQRASYDADIVVNVAPGVWTFGTESIVNCHAVAGQDGVIVYDTGDNLKDGEKFYGMLRRATNAPIRAIIYSHEHYVNGAKYFVEEEAKRGNSDIKIIGHPKTNESVARTGGLSAAHAEVSTVLYARSVEQFNFYLPEEGPDSRFKNTIVPQAAGFVPVNTPVQDKQELTIAGIKLAFYTGGVGTDTENQTLVWMPDRKIVMNNVIWGMYPNIYSARGGRYRDPGGWIASVEIIKQLKPEILLSTHSSSLAGADQIMQRLQDYQDGLAFVRDQTLKGILLGQGPDELCYSVQMPERLKNSPILVQNYGEVSLMTPRIFNAIFGQFDRNAANLHKLHPTEEAERMIVAMGGAEAVRTKARQAHEDGDYLWAAQLADYLVKTDNSAANRQIKAEALRQMAYRTLSTNTRSWLLSQARELEGKVSIIKSVPAQPAAVETNLADYVNYYRVRVSAERSKDADMLMTLAFEDGRSFSLHVRRSVVDFVADVTKARRAADVTVTMKPETWTLVFNNLADPAVLIDRGEIGITTGDAARAKAFFAFFDAVYDWANDPALMALGRMLQATTHNPP</sequence>
<reference evidence="6" key="2">
    <citation type="submission" date="2020-09" db="EMBL/GenBank/DDBJ databases">
        <authorList>
            <person name="Sun Q."/>
            <person name="Zhou Y."/>
        </authorList>
    </citation>
    <scope>NUCLEOTIDE SEQUENCE</scope>
    <source>
        <strain evidence="6">CGMCC 1.3617</strain>
    </source>
</reference>
<gene>
    <name evidence="6" type="ORF">GCM10011320_58250</name>
</gene>
<dbReference type="SUPFAM" id="SSF55718">
    <property type="entry name" value="SCP-like"/>
    <property type="match status" value="1"/>
</dbReference>
<dbReference type="Gene3D" id="1.25.40.880">
    <property type="entry name" value="Alkyl sulfatase, dimerisation domain"/>
    <property type="match status" value="1"/>
</dbReference>
<evidence type="ECO:0000313" key="7">
    <source>
        <dbReference type="Proteomes" id="UP000661507"/>
    </source>
</evidence>
<organism evidence="6 7">
    <name type="scientific">Neoroseomonas lacus</name>
    <dbReference type="NCBI Taxonomy" id="287609"/>
    <lineage>
        <taxon>Bacteria</taxon>
        <taxon>Pseudomonadati</taxon>
        <taxon>Pseudomonadota</taxon>
        <taxon>Alphaproteobacteria</taxon>
        <taxon>Acetobacterales</taxon>
        <taxon>Acetobacteraceae</taxon>
        <taxon>Neoroseomonas</taxon>
    </lineage>
</organism>
<dbReference type="InterPro" id="IPR038536">
    <property type="entry name" value="Alkyl/aryl-sulf_dimr_sf"/>
</dbReference>
<name>A0A917L3K9_9PROT</name>
<dbReference type="GO" id="GO:0016787">
    <property type="term" value="F:hydrolase activity"/>
    <property type="evidence" value="ECO:0007669"/>
    <property type="project" value="UniProtKB-KW"/>
</dbReference>
<dbReference type="EMBL" id="BMKW01000025">
    <property type="protein sequence ID" value="GGJ43049.1"/>
    <property type="molecule type" value="Genomic_DNA"/>
</dbReference>
<dbReference type="InterPro" id="IPR036866">
    <property type="entry name" value="RibonucZ/Hydroxyglut_hydro"/>
</dbReference>
<proteinExistence type="inferred from homology"/>
<comment type="caution">
    <text evidence="6">The sequence shown here is derived from an EMBL/GenBank/DDBJ whole genome shotgun (WGS) entry which is preliminary data.</text>
</comment>
<dbReference type="Pfam" id="PF14864">
    <property type="entry name" value="Alkyl_sulf_C"/>
    <property type="match status" value="1"/>
</dbReference>
<dbReference type="InterPro" id="IPR036527">
    <property type="entry name" value="SCP2_sterol-bd_dom_sf"/>
</dbReference>
<dbReference type="InterPro" id="IPR029228">
    <property type="entry name" value="Alkyl_sulf_dimr"/>
</dbReference>
<dbReference type="Pfam" id="PF14863">
    <property type="entry name" value="Alkyl_sulf_dimr"/>
    <property type="match status" value="1"/>
</dbReference>
<dbReference type="PANTHER" id="PTHR43223:SF2">
    <property type="entry name" value="METALLO-BETA-LACTAMASE DOMAIN-CONTAINING PROTEIN"/>
    <property type="match status" value="1"/>
</dbReference>
<dbReference type="Gene3D" id="3.60.15.30">
    <property type="entry name" value="Metallo-beta-lactamase domain"/>
    <property type="match status" value="1"/>
</dbReference>
<evidence type="ECO:0000313" key="6">
    <source>
        <dbReference type="EMBL" id="GGJ43049.1"/>
    </source>
</evidence>
<keyword evidence="1" id="KW-0479">Metal-binding</keyword>
<evidence type="ECO:0000259" key="5">
    <source>
        <dbReference type="SMART" id="SM00849"/>
    </source>
</evidence>
<dbReference type="InterPro" id="IPR001279">
    <property type="entry name" value="Metallo-B-lactamas"/>
</dbReference>
<protein>
    <recommendedName>
        <fullName evidence="5">Metallo-beta-lactamase domain-containing protein</fullName>
    </recommendedName>
</protein>
<comment type="similarity">
    <text evidence="4">Belongs to the metallo-beta-lactamase superfamily. Type III sulfatase family.</text>
</comment>
<feature type="domain" description="Metallo-beta-lactamase" evidence="5">
    <location>
        <begin position="57"/>
        <end position="276"/>
    </location>
</feature>
<dbReference type="AlphaFoldDB" id="A0A917L3K9"/>
<evidence type="ECO:0000256" key="4">
    <source>
        <dbReference type="ARBA" id="ARBA00033751"/>
    </source>
</evidence>
<keyword evidence="7" id="KW-1185">Reference proteome</keyword>
<evidence type="ECO:0000256" key="3">
    <source>
        <dbReference type="ARBA" id="ARBA00022833"/>
    </source>
</evidence>
<reference evidence="6" key="1">
    <citation type="journal article" date="2014" name="Int. J. Syst. Evol. Microbiol.">
        <title>Complete genome sequence of Corynebacterium casei LMG S-19264T (=DSM 44701T), isolated from a smear-ripened cheese.</title>
        <authorList>
            <consortium name="US DOE Joint Genome Institute (JGI-PGF)"/>
            <person name="Walter F."/>
            <person name="Albersmeier A."/>
            <person name="Kalinowski J."/>
            <person name="Ruckert C."/>
        </authorList>
    </citation>
    <scope>NUCLEOTIDE SEQUENCE</scope>
    <source>
        <strain evidence="6">CGMCC 1.3617</strain>
    </source>
</reference>
<dbReference type="Pfam" id="PF00753">
    <property type="entry name" value="Lactamase_B"/>
    <property type="match status" value="1"/>
</dbReference>
<dbReference type="SMART" id="SM00849">
    <property type="entry name" value="Lactamase_B"/>
    <property type="match status" value="1"/>
</dbReference>